<dbReference type="RefSeq" id="WP_005011643.1">
    <property type="nucleotide sequence ID" value="NZ_HG422173.1"/>
</dbReference>
<keyword evidence="2" id="KW-1185">Reference proteome</keyword>
<dbReference type="Proteomes" id="UP000011704">
    <property type="component" value="Unassembled WGS sequence"/>
</dbReference>
<dbReference type="InParanoid" id="M1Z2Y9"/>
<name>M1Z2Y9_NITG3</name>
<organism evidence="1 2">
    <name type="scientific">Nitrospina gracilis (strain 3/211)</name>
    <dbReference type="NCBI Taxonomy" id="1266370"/>
    <lineage>
        <taxon>Bacteria</taxon>
        <taxon>Pseudomonadati</taxon>
        <taxon>Nitrospinota/Tectimicrobiota group</taxon>
        <taxon>Nitrospinota</taxon>
        <taxon>Nitrospinia</taxon>
        <taxon>Nitrospinales</taxon>
        <taxon>Nitrospinaceae</taxon>
        <taxon>Nitrospina</taxon>
    </lineage>
</organism>
<evidence type="ECO:0000313" key="2">
    <source>
        <dbReference type="Proteomes" id="UP000011704"/>
    </source>
</evidence>
<comment type="caution">
    <text evidence="1">The sequence shown here is derived from an EMBL/GenBank/DDBJ whole genome shotgun (WGS) entry which is preliminary data.</text>
</comment>
<gene>
    <name evidence="1" type="ORF">NITGR_950063</name>
</gene>
<dbReference type="OrthoDB" id="8774626at2"/>
<accession>M1Z2Y9</accession>
<reference evidence="1 2" key="1">
    <citation type="journal article" date="2013" name="Front. Microbiol.">
        <title>The genome of Nitrospina gracilis illuminates the metabolism and evolution of the major marine nitrite oxidizer.</title>
        <authorList>
            <person name="Luecker S."/>
            <person name="Nowka B."/>
            <person name="Rattei T."/>
            <person name="Spieck E."/>
            <person name="and Daims H."/>
        </authorList>
    </citation>
    <scope>NUCLEOTIDE SEQUENCE [LARGE SCALE GENOMIC DNA]</scope>
    <source>
        <strain evidence="1 2">3/211</strain>
    </source>
</reference>
<evidence type="ECO:0000313" key="1">
    <source>
        <dbReference type="EMBL" id="CCQ92105.1"/>
    </source>
</evidence>
<sequence length="193" mass="21654">MNSASKYMKAGLILLLWIGVVFPGSYDEAESADSPPEFYISKNICPFECCSYGRWRAVGPVDLKDSPNGKLVGSVKKGERVDAITGEVHAKPGILKVVVPFKQFKKGDTIFILHYIGEGFFKYWHQGKVGEEEFIFLLNLAEDDPLCKIPREDCWGQLQKAEESVWWVQMKNANGTVGWTDHPELFGDKDSCG</sequence>
<proteinExistence type="predicted"/>
<dbReference type="EMBL" id="CAQJ01000105">
    <property type="protein sequence ID" value="CCQ92105.1"/>
    <property type="molecule type" value="Genomic_DNA"/>
</dbReference>
<protein>
    <submittedName>
        <fullName evidence="1">Uncharacterized protein</fullName>
    </submittedName>
</protein>
<dbReference type="STRING" id="1266370.NITGR_950063"/>
<dbReference type="AlphaFoldDB" id="M1Z2Y9"/>
<dbReference type="HOGENOM" id="CLU_1407490_0_0_0"/>